<proteinExistence type="predicted"/>
<sequence>MKKFVLAMTLSAAIAATSCKKEDAASKIDPNAQDVPVSTATPNPEPNIGGPDVASQKPAPPADGKYPVIEFEKTEHDFGMISQGDKVTYVFKFKNTGEGDLIISKAKGSCGCTIPEYPKEPVKPGTEGEIKVSFNSAGKHGKQTKSVTLMTNTEKGVERLEIHANITDKNS</sequence>
<dbReference type="AlphaFoldDB" id="A0A7Y8Y4I8"/>
<name>A0A7Y8Y4I8_9FLAO</name>
<dbReference type="PANTHER" id="PTHR37833">
    <property type="entry name" value="LIPOPROTEIN-RELATED"/>
    <property type="match status" value="1"/>
</dbReference>
<dbReference type="EMBL" id="JACBJI010000008">
    <property type="protein sequence ID" value="NYA72402.1"/>
    <property type="molecule type" value="Genomic_DNA"/>
</dbReference>
<organism evidence="2 3">
    <name type="scientific">Flavobacterium agri</name>
    <dbReference type="NCBI Taxonomy" id="2743471"/>
    <lineage>
        <taxon>Bacteria</taxon>
        <taxon>Pseudomonadati</taxon>
        <taxon>Bacteroidota</taxon>
        <taxon>Flavobacteriia</taxon>
        <taxon>Flavobacteriales</taxon>
        <taxon>Flavobacteriaceae</taxon>
        <taxon>Flavobacterium</taxon>
    </lineage>
</organism>
<accession>A0A7Y8Y4I8</accession>
<reference evidence="2 3" key="1">
    <citation type="submission" date="2020-07" db="EMBL/GenBank/DDBJ databases">
        <authorList>
            <person name="Sun Q."/>
        </authorList>
    </citation>
    <scope>NUCLEOTIDE SEQUENCE [LARGE SCALE GENOMIC DNA]</scope>
    <source>
        <strain evidence="2 3">MAH-1</strain>
    </source>
</reference>
<dbReference type="InterPro" id="IPR011467">
    <property type="entry name" value="DUF1573"/>
</dbReference>
<feature type="region of interest" description="Disordered" evidence="1">
    <location>
        <begin position="20"/>
        <end position="66"/>
    </location>
</feature>
<evidence type="ECO:0000313" key="3">
    <source>
        <dbReference type="Proteomes" id="UP000535020"/>
    </source>
</evidence>
<protein>
    <submittedName>
        <fullName evidence="2">DUF1573 domain-containing protein</fullName>
    </submittedName>
</protein>
<comment type="caution">
    <text evidence="2">The sequence shown here is derived from an EMBL/GenBank/DDBJ whole genome shotgun (WGS) entry which is preliminary data.</text>
</comment>
<dbReference type="InterPro" id="IPR013783">
    <property type="entry name" value="Ig-like_fold"/>
</dbReference>
<dbReference type="PANTHER" id="PTHR37833:SF1">
    <property type="entry name" value="SIGNAL PEPTIDE PROTEIN"/>
    <property type="match status" value="1"/>
</dbReference>
<evidence type="ECO:0000313" key="2">
    <source>
        <dbReference type="EMBL" id="NYA72402.1"/>
    </source>
</evidence>
<dbReference type="Proteomes" id="UP000535020">
    <property type="component" value="Unassembled WGS sequence"/>
</dbReference>
<dbReference type="Pfam" id="PF07610">
    <property type="entry name" value="DUF1573"/>
    <property type="match status" value="1"/>
</dbReference>
<dbReference type="PROSITE" id="PS51257">
    <property type="entry name" value="PROKAR_LIPOPROTEIN"/>
    <property type="match status" value="1"/>
</dbReference>
<dbReference type="RefSeq" id="WP_176007211.1">
    <property type="nucleotide sequence ID" value="NZ_JABWMI010000020.1"/>
</dbReference>
<dbReference type="Gene3D" id="2.60.40.10">
    <property type="entry name" value="Immunoglobulins"/>
    <property type="match status" value="1"/>
</dbReference>
<gene>
    <name evidence="2" type="ORF">HZF10_15840</name>
</gene>
<keyword evidence="3" id="KW-1185">Reference proteome</keyword>
<evidence type="ECO:0000256" key="1">
    <source>
        <dbReference type="SAM" id="MobiDB-lite"/>
    </source>
</evidence>